<dbReference type="Proteomes" id="UP000483820">
    <property type="component" value="Chromosome X"/>
</dbReference>
<dbReference type="AlphaFoldDB" id="A0A6A5G4H2"/>
<dbReference type="GeneID" id="78778021"/>
<dbReference type="CTD" id="78778021"/>
<proteinExistence type="predicted"/>
<gene>
    <name evidence="2" type="ORF">GCK72_026089</name>
</gene>
<evidence type="ECO:0000256" key="1">
    <source>
        <dbReference type="SAM" id="SignalP"/>
    </source>
</evidence>
<feature type="chain" id="PRO_5025478983" evidence="1">
    <location>
        <begin position="24"/>
        <end position="206"/>
    </location>
</feature>
<dbReference type="EMBL" id="WUAV01000006">
    <property type="protein sequence ID" value="KAF1749621.1"/>
    <property type="molecule type" value="Genomic_DNA"/>
</dbReference>
<reference evidence="2 3" key="1">
    <citation type="submission" date="2019-12" db="EMBL/GenBank/DDBJ databases">
        <title>Chromosome-level assembly of the Caenorhabditis remanei genome.</title>
        <authorList>
            <person name="Teterina A.A."/>
            <person name="Willis J.H."/>
            <person name="Phillips P.C."/>
        </authorList>
    </citation>
    <scope>NUCLEOTIDE SEQUENCE [LARGE SCALE GENOMIC DNA]</scope>
    <source>
        <strain evidence="2 3">PX506</strain>
        <tissue evidence="2">Whole organism</tissue>
    </source>
</reference>
<evidence type="ECO:0000313" key="2">
    <source>
        <dbReference type="EMBL" id="KAF1749621.1"/>
    </source>
</evidence>
<organism evidence="2 3">
    <name type="scientific">Caenorhabditis remanei</name>
    <name type="common">Caenorhabditis vulgaris</name>
    <dbReference type="NCBI Taxonomy" id="31234"/>
    <lineage>
        <taxon>Eukaryota</taxon>
        <taxon>Metazoa</taxon>
        <taxon>Ecdysozoa</taxon>
        <taxon>Nematoda</taxon>
        <taxon>Chromadorea</taxon>
        <taxon>Rhabditida</taxon>
        <taxon>Rhabditina</taxon>
        <taxon>Rhabditomorpha</taxon>
        <taxon>Rhabditoidea</taxon>
        <taxon>Rhabditidae</taxon>
        <taxon>Peloderinae</taxon>
        <taxon>Caenorhabditis</taxon>
    </lineage>
</organism>
<sequence length="206" mass="23876">MAVAIKALLVLLITVFLSSRISARPTETSSAAENSTEVVNASTSGGCDILPDRFYGHFELDHTENFEKRWSFNHSSKTNPNYVHMTVTFERTNDPRKFNYKFSWDNHTRKVLNIEMGKPFGEEKNKDAETFFCKNESIYRYPTEHIIEGDFLILYPSPEQGLPWIQQKKFVLKRQRVASPLPLGPFDKYFLNLLKFVKLVSQLESE</sequence>
<comment type="caution">
    <text evidence="2">The sequence shown here is derived from an EMBL/GenBank/DDBJ whole genome shotgun (WGS) entry which is preliminary data.</text>
</comment>
<dbReference type="KEGG" id="crq:GCK72_026089"/>
<feature type="signal peptide" evidence="1">
    <location>
        <begin position="1"/>
        <end position="23"/>
    </location>
</feature>
<dbReference type="RefSeq" id="XP_053580215.1">
    <property type="nucleotide sequence ID" value="XM_053736649.1"/>
</dbReference>
<accession>A0A6A5G4H2</accession>
<keyword evidence="1" id="KW-0732">Signal</keyword>
<name>A0A6A5G4H2_CAERE</name>
<evidence type="ECO:0000313" key="3">
    <source>
        <dbReference type="Proteomes" id="UP000483820"/>
    </source>
</evidence>
<protein>
    <submittedName>
        <fullName evidence="2">Uncharacterized protein</fullName>
    </submittedName>
</protein>